<proteinExistence type="predicted"/>
<name>A0A1A9ZVQ5_GLOPL</name>
<keyword evidence="3" id="KW-1185">Reference proteome</keyword>
<sequence>MSRAGSRKGRRCVGEYATIEIFLCAPVPYFILYIVSCHPFLAWLALRIIMLSNLHIDQQLSYRKISKTLYLDWDEYINFHPQARNVDYAGLTISLFNKPLVMVAMKSSGLFTSLVSPYYQHALFYLA</sequence>
<keyword evidence="1" id="KW-1133">Transmembrane helix</keyword>
<dbReference type="VEuPathDB" id="VectorBase:GPAI026513"/>
<feature type="transmembrane region" description="Helical" evidence="1">
    <location>
        <begin position="12"/>
        <end position="34"/>
    </location>
</feature>
<evidence type="ECO:0000313" key="3">
    <source>
        <dbReference type="Proteomes" id="UP000092445"/>
    </source>
</evidence>
<accession>A0A1A9ZVQ5</accession>
<keyword evidence="1" id="KW-0812">Transmembrane</keyword>
<protein>
    <submittedName>
        <fullName evidence="2">Uncharacterized protein</fullName>
    </submittedName>
</protein>
<dbReference type="AlphaFoldDB" id="A0A1A9ZVQ5"/>
<keyword evidence="1" id="KW-0472">Membrane</keyword>
<dbReference type="Proteomes" id="UP000092445">
    <property type="component" value="Unassembled WGS sequence"/>
</dbReference>
<reference evidence="2" key="2">
    <citation type="submission" date="2020-05" db="UniProtKB">
        <authorList>
            <consortium name="EnsemblMetazoa"/>
        </authorList>
    </citation>
    <scope>IDENTIFICATION</scope>
    <source>
        <strain evidence="2">IAEA</strain>
    </source>
</reference>
<reference evidence="3" key="1">
    <citation type="submission" date="2014-03" db="EMBL/GenBank/DDBJ databases">
        <authorList>
            <person name="Aksoy S."/>
            <person name="Warren W."/>
            <person name="Wilson R.K."/>
        </authorList>
    </citation>
    <scope>NUCLEOTIDE SEQUENCE [LARGE SCALE GENOMIC DNA]</scope>
    <source>
        <strain evidence="3">IAEA</strain>
    </source>
</reference>
<evidence type="ECO:0000256" key="1">
    <source>
        <dbReference type="SAM" id="Phobius"/>
    </source>
</evidence>
<evidence type="ECO:0000313" key="2">
    <source>
        <dbReference type="EnsemblMetazoa" id="GPAI026513-PA"/>
    </source>
</evidence>
<organism evidence="2 3">
    <name type="scientific">Glossina pallidipes</name>
    <name type="common">Tsetse fly</name>
    <dbReference type="NCBI Taxonomy" id="7398"/>
    <lineage>
        <taxon>Eukaryota</taxon>
        <taxon>Metazoa</taxon>
        <taxon>Ecdysozoa</taxon>
        <taxon>Arthropoda</taxon>
        <taxon>Hexapoda</taxon>
        <taxon>Insecta</taxon>
        <taxon>Pterygota</taxon>
        <taxon>Neoptera</taxon>
        <taxon>Endopterygota</taxon>
        <taxon>Diptera</taxon>
        <taxon>Brachycera</taxon>
        <taxon>Muscomorpha</taxon>
        <taxon>Hippoboscoidea</taxon>
        <taxon>Glossinidae</taxon>
        <taxon>Glossina</taxon>
    </lineage>
</organism>
<dbReference type="EnsemblMetazoa" id="GPAI026513-RA">
    <property type="protein sequence ID" value="GPAI026513-PA"/>
    <property type="gene ID" value="GPAI026513"/>
</dbReference>